<feature type="domain" description="Carrier" evidence="4">
    <location>
        <begin position="647"/>
        <end position="721"/>
    </location>
</feature>
<dbReference type="RefSeq" id="WP_157303997.1">
    <property type="nucleotide sequence ID" value="NZ_WRXO01000022.1"/>
</dbReference>
<name>A0A6N8JM17_9BACT</name>
<sequence>QGLQQEQIRSRKYQYASLSDIQRWTELPGDLFDSILVFENFPFSNIRAAEESTVSIENATYTEQANYPLHIIISTSTITNIKFHYNATLIDVASVDIIRTHFSHILQQLLSGNEEKISDLDIFSADEKQTLLTFSRGEETSYPYAAAITDLFAAQVLKTPEAIALVFEKERFSYHDLDVKSNQVSHYLKDKGVKEGMYVPVCLDRGADLIISILGILKAGAVYVPIDPSYPAERIKHMLHDCAAHVFITAADYLADVIGNSEIIRINIDAEKTVIASLPVSGTGVSVKGDTVAYIMYTSGSTGIPKGVMVTHGNVVSLVNGVDFVELSEETVLLSTGSPSFDAVTIEYWGMLLNGGRLVMCSQETLLDIVQLKALIYNEEITTMWFTSGWFNQLVEADITLFAPLKTALIGGDRLSPSHIQRLKNSIPQLTLINGYGPTENTTFSLTCKISNSDGIKEIPIGKPLSNRSAYVLDSNRRLCPVGVTGELYVGGAGLSDGYLHLPALTAERFVTDHLGRLYRTGDMARWMADGNLEFMGRMDNQIKLRGYRIELGEIEQALLDIPGIRQAVVLLAEGEHKQLLAFLVAEQQELNKAEITTALQRRLPSYMIPAAIYEITEIPLTPNGKIDREVLLKYTSLNISGESYEGPRTQMEAVMVKIWEELLGVKNIGINDNFFALGGDSIITIQVVSRAKKAGYSLTPRQLFLHPTIATLSTGSGIIDANHHQQAEQGMLIGSGGLLPIQHWFFEQQHPVVSHFNQEILLCVDKAVSSQMLQYMLDEVIRQHDALRFTYHYIDGQWIQEYTRQIPQMELLDISGIKDSDLSVAISAASDSCQQSLDIEKGKVFQAVFMKTPDSSKHNRLLLLAHHLVTDGVSWRILLDDMEFILNRLMEDLPFVPVQKTHSYREYHNAIQSYAGSEAMLLQRSYWEETVAEYRPLRTDKKYDGRLTAKDISTLTVGLNDVYTHALLKEVSAAYNTEISDILLSALASTLNEFSGNTELLLGLEGHGRDLTIEAVDVSRTVGWFTSLYPVLLRTMANDSYGNLIKGIKEQLRAVPDKGIGYGILKYLSADPLSAKGNCWDVTFNYLGQLDNILDNNKWLTEAVESAGQSMHEENSRDSILNISCMVREGRLEMNWNYSRCHFGQNTIARLAGQYIEMLLSLIKHCTEQPRTSFTPSDYGLADKISYKELDAFMTETVNGVERAGFTESIYRLSGLQEGMLFHSLYDPEGISYLMKFTCELYAPDTDIFRKAWEYVLNRHSILRSGFYYDRFNIPVQCVYSNTPLSIEIIDCRDESVAGQQLLIDTFTAADLAKGFDFTRPPLMRITLFRLSEKRYSMLWTSHHILCDGWSIPVLVEELLRTYETIAAAEEVHLQETDHYEDYIRYIARQDRQQDKSYWRSYLSGLQEIVKLPFGAQSRTDIQSGNELVKTIRFNMTVADTDALQLYARNHQVTLNTVMQATWSYLLHRYTGSTEVLYGVVVAGRPESLPHVEQRVGMYINTLPCRSLLNPTEAISEWLQNIQRSQLQMREHQYTPLSDIRQWVDVEGEWFDTALVFENYPVAKVITSSKWKLQAENARMHEVRTNIPLIVKVINAAELIIQFEYNSQLLAVDYIELIRDDFEKILHWFLANPEGCVSDIRMYGDKTVPVYCSGPDEVYYAPESTLSDLFIAQAQKTPDATAVILGEEQLTYSELDTRTDKLGRYLRKIGVKEETLVPVCMHRSVDMIVAILGILKAGAAYVPLDPAYPPERINYMLEDTGAGFVLTDSHTENLILTGITVINLDTHWLQISAQDGDRLENIAKAANLAYVIYTSGSTGHPKGVLIEHGSVVNLIGSQLKTFGIDSSERILQFSNYSFDASVEQIFLALLSGATLVLM</sequence>
<dbReference type="GO" id="GO:0003824">
    <property type="term" value="F:catalytic activity"/>
    <property type="evidence" value="ECO:0007669"/>
    <property type="project" value="InterPro"/>
</dbReference>
<evidence type="ECO:0000259" key="4">
    <source>
        <dbReference type="PROSITE" id="PS50075"/>
    </source>
</evidence>
<dbReference type="Gene3D" id="1.10.1200.10">
    <property type="entry name" value="ACP-like"/>
    <property type="match status" value="1"/>
</dbReference>
<dbReference type="Gene3D" id="3.30.559.10">
    <property type="entry name" value="Chloramphenicol acetyltransferase-like domain"/>
    <property type="match status" value="3"/>
</dbReference>
<proteinExistence type="predicted"/>
<evidence type="ECO:0000256" key="1">
    <source>
        <dbReference type="ARBA" id="ARBA00001957"/>
    </source>
</evidence>
<dbReference type="CDD" id="cd19534">
    <property type="entry name" value="E_NRPS"/>
    <property type="match status" value="1"/>
</dbReference>
<reference evidence="5 6" key="1">
    <citation type="submission" date="2019-12" db="EMBL/GenBank/DDBJ databases">
        <title>The draft genomic sequence of strain Chitinophaga oryziterrae JCM 16595.</title>
        <authorList>
            <person name="Zhang X."/>
        </authorList>
    </citation>
    <scope>NUCLEOTIDE SEQUENCE [LARGE SCALE GENOMIC DNA]</scope>
    <source>
        <strain evidence="5 6">JCM 16595</strain>
    </source>
</reference>
<dbReference type="InterPro" id="IPR045851">
    <property type="entry name" value="AMP-bd_C_sf"/>
</dbReference>
<dbReference type="InterPro" id="IPR010060">
    <property type="entry name" value="NRPS_synth"/>
</dbReference>
<dbReference type="NCBIfam" id="TIGR01733">
    <property type="entry name" value="AA-adenyl-dom"/>
    <property type="match status" value="1"/>
</dbReference>
<dbReference type="Pfam" id="PF00550">
    <property type="entry name" value="PP-binding"/>
    <property type="match status" value="1"/>
</dbReference>
<dbReference type="InterPro" id="IPR009081">
    <property type="entry name" value="PP-bd_ACP"/>
</dbReference>
<dbReference type="InterPro" id="IPR020845">
    <property type="entry name" value="AMP-binding_CS"/>
</dbReference>
<dbReference type="FunFam" id="3.40.50.980:FF:000001">
    <property type="entry name" value="Non-ribosomal peptide synthetase"/>
    <property type="match status" value="2"/>
</dbReference>
<dbReference type="InterPro" id="IPR001242">
    <property type="entry name" value="Condensation_dom"/>
</dbReference>
<protein>
    <submittedName>
        <fullName evidence="5">Amino acid adenylation domain-containing protein</fullName>
    </submittedName>
</protein>
<dbReference type="PROSITE" id="PS00455">
    <property type="entry name" value="AMP_BINDING"/>
    <property type="match status" value="2"/>
</dbReference>
<feature type="non-terminal residue" evidence="5">
    <location>
        <position position="1879"/>
    </location>
</feature>
<dbReference type="PROSITE" id="PS50075">
    <property type="entry name" value="CARRIER"/>
    <property type="match status" value="1"/>
</dbReference>
<dbReference type="Pfam" id="PF00668">
    <property type="entry name" value="Condensation"/>
    <property type="match status" value="3"/>
</dbReference>
<dbReference type="Gene3D" id="2.30.38.10">
    <property type="entry name" value="Luciferase, Domain 3"/>
    <property type="match status" value="1"/>
</dbReference>
<dbReference type="SUPFAM" id="SSF56801">
    <property type="entry name" value="Acetyl-CoA synthetase-like"/>
    <property type="match status" value="2"/>
</dbReference>
<comment type="cofactor">
    <cofactor evidence="1">
        <name>pantetheine 4'-phosphate</name>
        <dbReference type="ChEBI" id="CHEBI:47942"/>
    </cofactor>
</comment>
<keyword evidence="3" id="KW-0597">Phosphoprotein</keyword>
<dbReference type="Pfam" id="PF13193">
    <property type="entry name" value="AMP-binding_C"/>
    <property type="match status" value="1"/>
</dbReference>
<keyword evidence="2" id="KW-0596">Phosphopantetheine</keyword>
<keyword evidence="6" id="KW-1185">Reference proteome</keyword>
<gene>
    <name evidence="5" type="ORF">GO495_31780</name>
</gene>
<dbReference type="FunFam" id="1.10.1200.10:FF:000005">
    <property type="entry name" value="Nonribosomal peptide synthetase 1"/>
    <property type="match status" value="1"/>
</dbReference>
<evidence type="ECO:0000256" key="2">
    <source>
        <dbReference type="ARBA" id="ARBA00022450"/>
    </source>
</evidence>
<feature type="non-terminal residue" evidence="5">
    <location>
        <position position="1"/>
    </location>
</feature>
<dbReference type="InterPro" id="IPR006162">
    <property type="entry name" value="Ppantetheine_attach_site"/>
</dbReference>
<dbReference type="PROSITE" id="PS00012">
    <property type="entry name" value="PHOSPHOPANTETHEINE"/>
    <property type="match status" value="1"/>
</dbReference>
<dbReference type="NCBIfam" id="TIGR01720">
    <property type="entry name" value="NRPS-para261"/>
    <property type="match status" value="1"/>
</dbReference>
<evidence type="ECO:0000256" key="3">
    <source>
        <dbReference type="ARBA" id="ARBA00022553"/>
    </source>
</evidence>
<comment type="caution">
    <text evidence="5">The sequence shown here is derived from an EMBL/GenBank/DDBJ whole genome shotgun (WGS) entry which is preliminary data.</text>
</comment>
<dbReference type="CDD" id="cd19543">
    <property type="entry name" value="DCL_NRPS"/>
    <property type="match status" value="1"/>
</dbReference>
<dbReference type="EMBL" id="WRXO01000022">
    <property type="protein sequence ID" value="MVT45212.1"/>
    <property type="molecule type" value="Genomic_DNA"/>
</dbReference>
<dbReference type="Pfam" id="PF00501">
    <property type="entry name" value="AMP-binding"/>
    <property type="match status" value="2"/>
</dbReference>
<dbReference type="OrthoDB" id="5298966at2"/>
<dbReference type="Gene3D" id="3.40.50.980">
    <property type="match status" value="4"/>
</dbReference>
<dbReference type="InterPro" id="IPR000873">
    <property type="entry name" value="AMP-dep_synth/lig_dom"/>
</dbReference>
<dbReference type="CDD" id="cd12117">
    <property type="entry name" value="A_NRPS_Srf_like"/>
    <property type="match status" value="1"/>
</dbReference>
<dbReference type="InterPro" id="IPR010071">
    <property type="entry name" value="AA_adenyl_dom"/>
</dbReference>
<dbReference type="SUPFAM" id="SSF47336">
    <property type="entry name" value="ACP-like"/>
    <property type="match status" value="1"/>
</dbReference>
<dbReference type="PANTHER" id="PTHR45398:SF1">
    <property type="entry name" value="ENZYME, PUTATIVE (JCVI)-RELATED"/>
    <property type="match status" value="1"/>
</dbReference>
<dbReference type="Gene3D" id="3.30.300.30">
    <property type="match status" value="1"/>
</dbReference>
<organism evidence="5 6">
    <name type="scientific">Chitinophaga oryziterrae</name>
    <dbReference type="NCBI Taxonomy" id="1031224"/>
    <lineage>
        <taxon>Bacteria</taxon>
        <taxon>Pseudomonadati</taxon>
        <taxon>Bacteroidota</taxon>
        <taxon>Chitinophagia</taxon>
        <taxon>Chitinophagales</taxon>
        <taxon>Chitinophagaceae</taxon>
        <taxon>Chitinophaga</taxon>
    </lineage>
</organism>
<dbReference type="InterPro" id="IPR025110">
    <property type="entry name" value="AMP-bd_C"/>
</dbReference>
<dbReference type="SUPFAM" id="SSF52777">
    <property type="entry name" value="CoA-dependent acyltransferases"/>
    <property type="match status" value="5"/>
</dbReference>
<dbReference type="PANTHER" id="PTHR45398">
    <property type="match status" value="1"/>
</dbReference>
<evidence type="ECO:0000313" key="6">
    <source>
        <dbReference type="Proteomes" id="UP000468388"/>
    </source>
</evidence>
<evidence type="ECO:0000313" key="5">
    <source>
        <dbReference type="EMBL" id="MVT45212.1"/>
    </source>
</evidence>
<dbReference type="Proteomes" id="UP000468388">
    <property type="component" value="Unassembled WGS sequence"/>
</dbReference>
<accession>A0A6N8JM17</accession>
<dbReference type="InterPro" id="IPR036736">
    <property type="entry name" value="ACP-like_sf"/>
</dbReference>
<dbReference type="InterPro" id="IPR023213">
    <property type="entry name" value="CAT-like_dom_sf"/>
</dbReference>
<dbReference type="Gene3D" id="3.30.559.30">
    <property type="entry name" value="Nonribosomal peptide synthetase, condensation domain"/>
    <property type="match status" value="3"/>
</dbReference>
<dbReference type="FunFam" id="3.40.50.12780:FF:000012">
    <property type="entry name" value="Non-ribosomal peptide synthetase"/>
    <property type="match status" value="1"/>
</dbReference>